<comment type="caution">
    <text evidence="7">Lacks conserved residue(s) required for the propagation of feature annotation.</text>
</comment>
<keyword evidence="3 7" id="KW-0547">Nucleotide-binding</keyword>
<protein>
    <recommendedName>
        <fullName evidence="7">Shikimate kinase</fullName>
        <shortName evidence="7">SK</shortName>
        <ecNumber evidence="7">2.7.1.71</ecNumber>
    </recommendedName>
</protein>
<reference evidence="8 9" key="1">
    <citation type="submission" date="2019-03" db="EMBL/GenBank/DDBJ databases">
        <title>Algoriphagus sp. nov, a new strain isolated from root system soil of mangrove plant Kandelia.</title>
        <authorList>
            <person name="Yin Q."/>
            <person name="Wang K."/>
            <person name="Song Z."/>
        </authorList>
    </citation>
    <scope>NUCLEOTIDE SEQUENCE [LARGE SCALE GENOMIC DNA]</scope>
    <source>
        <strain evidence="8 9">XY-J91</strain>
    </source>
</reference>
<evidence type="ECO:0000256" key="2">
    <source>
        <dbReference type="ARBA" id="ARBA00022679"/>
    </source>
</evidence>
<dbReference type="GO" id="GO:0005524">
    <property type="term" value="F:ATP binding"/>
    <property type="evidence" value="ECO:0007669"/>
    <property type="project" value="UniProtKB-UniRule"/>
</dbReference>
<keyword evidence="6 7" id="KW-0057">Aromatic amino acid biosynthesis</keyword>
<keyword evidence="2 7" id="KW-0808">Transferase</keyword>
<proteinExistence type="inferred from homology"/>
<dbReference type="OrthoDB" id="9800332at2"/>
<comment type="caution">
    <text evidence="8">The sequence shown here is derived from an EMBL/GenBank/DDBJ whole genome shotgun (WGS) entry which is preliminary data.</text>
</comment>
<comment type="function">
    <text evidence="7">Catalyzes the specific phosphorylation of the 3-hydroxyl group of shikimic acid using ATP as a cosubstrate.</text>
</comment>
<dbReference type="EC" id="2.7.1.71" evidence="7"/>
<keyword evidence="1 7" id="KW-0028">Amino-acid biosynthesis</keyword>
<dbReference type="SUPFAM" id="SSF52540">
    <property type="entry name" value="P-loop containing nucleoside triphosphate hydrolases"/>
    <property type="match status" value="1"/>
</dbReference>
<feature type="binding site" evidence="7">
    <location>
        <position position="122"/>
    </location>
    <ligand>
        <name>ATP</name>
        <dbReference type="ChEBI" id="CHEBI:30616"/>
    </ligand>
</feature>
<evidence type="ECO:0000256" key="7">
    <source>
        <dbReference type="HAMAP-Rule" id="MF_00109"/>
    </source>
</evidence>
<keyword evidence="7" id="KW-0460">Magnesium</keyword>
<dbReference type="EMBL" id="SPSB01000005">
    <property type="protein sequence ID" value="TFV92383.1"/>
    <property type="molecule type" value="Genomic_DNA"/>
</dbReference>
<gene>
    <name evidence="7" type="primary">aroK</name>
    <name evidence="8" type="ORF">E4S40_16190</name>
</gene>
<keyword evidence="7" id="KW-0963">Cytoplasm</keyword>
<dbReference type="PANTHER" id="PTHR21087">
    <property type="entry name" value="SHIKIMATE KINASE"/>
    <property type="match status" value="1"/>
</dbReference>
<feature type="binding site" evidence="7">
    <location>
        <begin position="13"/>
        <end position="18"/>
    </location>
    <ligand>
        <name>ATP</name>
        <dbReference type="ChEBI" id="CHEBI:30616"/>
    </ligand>
</feature>
<dbReference type="RefSeq" id="WP_135076693.1">
    <property type="nucleotide sequence ID" value="NZ_SPSB01000005.1"/>
</dbReference>
<evidence type="ECO:0000313" key="8">
    <source>
        <dbReference type="EMBL" id="TFV92383.1"/>
    </source>
</evidence>
<feature type="binding site" evidence="7">
    <location>
        <position position="35"/>
    </location>
    <ligand>
        <name>substrate</name>
    </ligand>
</feature>
<feature type="binding site" evidence="7">
    <location>
        <position position="59"/>
    </location>
    <ligand>
        <name>substrate</name>
    </ligand>
</feature>
<name>A0A4Y9QN85_9BACT</name>
<dbReference type="Proteomes" id="UP000297647">
    <property type="component" value="Unassembled WGS sequence"/>
</dbReference>
<accession>A0A4Y9QN85</accession>
<dbReference type="GO" id="GO:0000287">
    <property type="term" value="F:magnesium ion binding"/>
    <property type="evidence" value="ECO:0007669"/>
    <property type="project" value="UniProtKB-UniRule"/>
</dbReference>
<dbReference type="CDD" id="cd00464">
    <property type="entry name" value="SK"/>
    <property type="match status" value="1"/>
</dbReference>
<keyword evidence="9" id="KW-1185">Reference proteome</keyword>
<feature type="binding site" evidence="7">
    <location>
        <position position="17"/>
    </location>
    <ligand>
        <name>Mg(2+)</name>
        <dbReference type="ChEBI" id="CHEBI:18420"/>
    </ligand>
</feature>
<dbReference type="GO" id="GO:0009073">
    <property type="term" value="P:aromatic amino acid family biosynthetic process"/>
    <property type="evidence" value="ECO:0007669"/>
    <property type="project" value="UniProtKB-KW"/>
</dbReference>
<comment type="catalytic activity">
    <reaction evidence="7">
        <text>shikimate + ATP = 3-phosphoshikimate + ADP + H(+)</text>
        <dbReference type="Rhea" id="RHEA:13121"/>
        <dbReference type="ChEBI" id="CHEBI:15378"/>
        <dbReference type="ChEBI" id="CHEBI:30616"/>
        <dbReference type="ChEBI" id="CHEBI:36208"/>
        <dbReference type="ChEBI" id="CHEBI:145989"/>
        <dbReference type="ChEBI" id="CHEBI:456216"/>
        <dbReference type="EC" id="2.7.1.71"/>
    </reaction>
</comment>
<dbReference type="GO" id="GO:0005829">
    <property type="term" value="C:cytosol"/>
    <property type="evidence" value="ECO:0007669"/>
    <property type="project" value="TreeGrafter"/>
</dbReference>
<dbReference type="PANTHER" id="PTHR21087:SF16">
    <property type="entry name" value="SHIKIMATE KINASE 1, CHLOROPLASTIC"/>
    <property type="match status" value="1"/>
</dbReference>
<dbReference type="GO" id="GO:0009423">
    <property type="term" value="P:chorismate biosynthetic process"/>
    <property type="evidence" value="ECO:0007669"/>
    <property type="project" value="UniProtKB-UniRule"/>
</dbReference>
<evidence type="ECO:0000256" key="6">
    <source>
        <dbReference type="ARBA" id="ARBA00023141"/>
    </source>
</evidence>
<dbReference type="Gene3D" id="3.40.50.300">
    <property type="entry name" value="P-loop containing nucleotide triphosphate hydrolases"/>
    <property type="match status" value="1"/>
</dbReference>
<evidence type="ECO:0000256" key="5">
    <source>
        <dbReference type="ARBA" id="ARBA00022840"/>
    </source>
</evidence>
<feature type="binding site" evidence="7">
    <location>
        <position position="82"/>
    </location>
    <ligand>
        <name>substrate</name>
    </ligand>
</feature>
<keyword evidence="5 7" id="KW-0067">ATP-binding</keyword>
<dbReference type="UniPathway" id="UPA00053">
    <property type="reaction ID" value="UER00088"/>
</dbReference>
<comment type="subunit">
    <text evidence="7">Monomer.</text>
</comment>
<keyword evidence="7" id="KW-0479">Metal-binding</keyword>
<dbReference type="InterPro" id="IPR031322">
    <property type="entry name" value="Shikimate/glucono_kinase"/>
</dbReference>
<evidence type="ECO:0000256" key="4">
    <source>
        <dbReference type="ARBA" id="ARBA00022777"/>
    </source>
</evidence>
<dbReference type="InterPro" id="IPR027417">
    <property type="entry name" value="P-loop_NTPase"/>
</dbReference>
<comment type="cofactor">
    <cofactor evidence="7">
        <name>Mg(2+)</name>
        <dbReference type="ChEBI" id="CHEBI:18420"/>
    </cofactor>
    <text evidence="7">Binds 1 Mg(2+) ion per subunit.</text>
</comment>
<dbReference type="InterPro" id="IPR000623">
    <property type="entry name" value="Shikimate_kinase/TSH1"/>
</dbReference>
<comment type="similarity">
    <text evidence="7">Belongs to the shikimate kinase family.</text>
</comment>
<dbReference type="PRINTS" id="PR01100">
    <property type="entry name" value="SHIKIMTKNASE"/>
</dbReference>
<evidence type="ECO:0000256" key="3">
    <source>
        <dbReference type="ARBA" id="ARBA00022741"/>
    </source>
</evidence>
<dbReference type="HAMAP" id="MF_00109">
    <property type="entry name" value="Shikimate_kinase"/>
    <property type="match status" value="1"/>
</dbReference>
<dbReference type="AlphaFoldDB" id="A0A4Y9QN85"/>
<organism evidence="8 9">
    <name type="scientific">Algoriphagus kandeliae</name>
    <dbReference type="NCBI Taxonomy" id="2562278"/>
    <lineage>
        <taxon>Bacteria</taxon>
        <taxon>Pseudomonadati</taxon>
        <taxon>Bacteroidota</taxon>
        <taxon>Cytophagia</taxon>
        <taxon>Cytophagales</taxon>
        <taxon>Cyclobacteriaceae</taxon>
        <taxon>Algoriphagus</taxon>
    </lineage>
</organism>
<keyword evidence="4 7" id="KW-0418">Kinase</keyword>
<evidence type="ECO:0000256" key="1">
    <source>
        <dbReference type="ARBA" id="ARBA00022605"/>
    </source>
</evidence>
<sequence length="177" mass="19662">MSQLKVVLVGLPGAGKSTFGRILAHELNVNFLDLDQLIEEKSEKKISDIFSEYGEGKFRDLETQALEEVMQSDESFVLASGGGCPCFNDNMSLINQLGISVYLDVPLEEVSSRLYHSKASVRPMFEGMDAGEITLKLKNLIAQRGPFYEEAKIKLSGSDFSAEYFVSELIHQLKTQS</sequence>
<feature type="binding site" evidence="7">
    <location>
        <position position="144"/>
    </location>
    <ligand>
        <name>substrate</name>
    </ligand>
</feature>
<comment type="pathway">
    <text evidence="7">Metabolic intermediate biosynthesis; chorismate biosynthesis; chorismate from D-erythrose 4-phosphate and phosphoenolpyruvate: step 5/7.</text>
</comment>
<comment type="subcellular location">
    <subcellularLocation>
        <location evidence="7">Cytoplasm</location>
    </subcellularLocation>
</comment>
<evidence type="ECO:0000313" key="9">
    <source>
        <dbReference type="Proteomes" id="UP000297647"/>
    </source>
</evidence>
<dbReference type="GO" id="GO:0008652">
    <property type="term" value="P:amino acid biosynthetic process"/>
    <property type="evidence" value="ECO:0007669"/>
    <property type="project" value="UniProtKB-KW"/>
</dbReference>
<dbReference type="GO" id="GO:0004765">
    <property type="term" value="F:shikimate kinase activity"/>
    <property type="evidence" value="ECO:0007669"/>
    <property type="project" value="UniProtKB-UniRule"/>
</dbReference>
<dbReference type="Pfam" id="PF01202">
    <property type="entry name" value="SKI"/>
    <property type="match status" value="1"/>
</dbReference>